<evidence type="ECO:0000256" key="6">
    <source>
        <dbReference type="SAM" id="SignalP"/>
    </source>
</evidence>
<evidence type="ECO:0000313" key="7">
    <source>
        <dbReference type="EMBL" id="KFI55380.1"/>
    </source>
</evidence>
<dbReference type="Gene3D" id="3.40.190.10">
    <property type="entry name" value="Periplasmic binding protein-like II"/>
    <property type="match status" value="1"/>
</dbReference>
<dbReference type="PROSITE" id="PS51257">
    <property type="entry name" value="PROKAR_LIPOPROTEIN"/>
    <property type="match status" value="1"/>
</dbReference>
<evidence type="ECO:0000256" key="5">
    <source>
        <dbReference type="ARBA" id="ARBA00023288"/>
    </source>
</evidence>
<keyword evidence="1" id="KW-1003">Cell membrane</keyword>
<feature type="signal peptide" evidence="6">
    <location>
        <begin position="1"/>
        <end position="25"/>
    </location>
</feature>
<dbReference type="Pfam" id="PF13416">
    <property type="entry name" value="SBP_bac_8"/>
    <property type="match status" value="1"/>
</dbReference>
<dbReference type="PANTHER" id="PTHR43649">
    <property type="entry name" value="ARABINOSE-BINDING PROTEIN-RELATED"/>
    <property type="match status" value="1"/>
</dbReference>
<sequence length="465" mass="51812">MNVRKPLAALTATVALLAGVTGCSANSTSGVIDTKADKGLEVLGQHLTYDPNHLVNDGQPIELGYWTWGDASTDPVVTMLHEYEKIHPNVTFKISQVAWSDYWVKTPLSLKGNRNAPVLFNVHNSQDALLRPHMEAYDIDLDDLEADYTNVETHVVDGKVDYIDSVINTGNIYYNKTLWKEAGLTDADIPTTWDEFAEVAKKLTKFDGGKMVQAGFNMNGDGRYDGLWQGLNYQRGTLMFDKSGTKANYDSKATRENLQFLLDLYEKDKVGSVKFGDNSEQSFGNGQTAMIYAWGALQGTLDTKYPDIDYGVFPTPTFTKDVPFAYDRYNGESTPGINKHQSAEQRAVAQDVIRFMLAGDDYVRTAVKLQNSFPGKKSLQDDPEILSNPVMAAIKPRLDRLIWPGPTPSTLESSPKIAFQNVFQNHQPIAKAVAAAQAQIETDMKNSDFVSLERMYQHYDEAKQD</sequence>
<keyword evidence="4" id="KW-0564">Palmitate</keyword>
<evidence type="ECO:0000256" key="2">
    <source>
        <dbReference type="ARBA" id="ARBA00022729"/>
    </source>
</evidence>
<feature type="chain" id="PRO_5001818304" evidence="6">
    <location>
        <begin position="26"/>
        <end position="465"/>
    </location>
</feature>
<dbReference type="Proteomes" id="UP000029072">
    <property type="component" value="Unassembled WGS sequence"/>
</dbReference>
<keyword evidence="3" id="KW-0472">Membrane</keyword>
<organism evidence="7 8">
    <name type="scientific">Bifidobacterium callitrichos DSM 23973</name>
    <dbReference type="NCBI Taxonomy" id="1437609"/>
    <lineage>
        <taxon>Bacteria</taxon>
        <taxon>Bacillati</taxon>
        <taxon>Actinomycetota</taxon>
        <taxon>Actinomycetes</taxon>
        <taxon>Bifidobacteriales</taxon>
        <taxon>Bifidobacteriaceae</taxon>
        <taxon>Bifidobacterium</taxon>
    </lineage>
</organism>
<dbReference type="EMBL" id="JGYS01000005">
    <property type="protein sequence ID" value="KFI55380.1"/>
    <property type="molecule type" value="Genomic_DNA"/>
</dbReference>
<evidence type="ECO:0000256" key="1">
    <source>
        <dbReference type="ARBA" id="ARBA00022475"/>
    </source>
</evidence>
<evidence type="ECO:0000256" key="3">
    <source>
        <dbReference type="ARBA" id="ARBA00023136"/>
    </source>
</evidence>
<name>A0A087A9D0_9BIFI</name>
<gene>
    <name evidence="7" type="ORF">BCAL_0634</name>
</gene>
<accession>A0A087A9D0</accession>
<proteinExistence type="predicted"/>
<dbReference type="RefSeq" id="WP_043164291.1">
    <property type="nucleotide sequence ID" value="NZ_JDUV01000002.1"/>
</dbReference>
<dbReference type="STRING" id="1437609.BCAL_0634"/>
<dbReference type="InterPro" id="IPR050490">
    <property type="entry name" value="Bact_solute-bd_prot1"/>
</dbReference>
<dbReference type="SUPFAM" id="SSF53850">
    <property type="entry name" value="Periplasmic binding protein-like II"/>
    <property type="match status" value="1"/>
</dbReference>
<dbReference type="eggNOG" id="COG1653">
    <property type="taxonomic scope" value="Bacteria"/>
</dbReference>
<keyword evidence="5" id="KW-0449">Lipoprotein</keyword>
<evidence type="ECO:0000313" key="8">
    <source>
        <dbReference type="Proteomes" id="UP000029072"/>
    </source>
</evidence>
<keyword evidence="2 6" id="KW-0732">Signal</keyword>
<dbReference type="OrthoDB" id="2510110at2"/>
<protein>
    <submittedName>
        <fullName evidence="7">Sugar ABC transporter substrate-binding protein</fullName>
    </submittedName>
</protein>
<evidence type="ECO:0000256" key="4">
    <source>
        <dbReference type="ARBA" id="ARBA00023139"/>
    </source>
</evidence>
<dbReference type="PANTHER" id="PTHR43649:SF33">
    <property type="entry name" value="POLYGALACTURONAN_RHAMNOGALACTURONAN-BINDING PROTEIN YTCQ"/>
    <property type="match status" value="1"/>
</dbReference>
<dbReference type="AlphaFoldDB" id="A0A087A9D0"/>
<comment type="caution">
    <text evidence="7">The sequence shown here is derived from an EMBL/GenBank/DDBJ whole genome shotgun (WGS) entry which is preliminary data.</text>
</comment>
<reference evidence="7 8" key="1">
    <citation type="submission" date="2014-03" db="EMBL/GenBank/DDBJ databases">
        <title>Genomics of Bifidobacteria.</title>
        <authorList>
            <person name="Ventura M."/>
            <person name="Milani C."/>
            <person name="Lugli G.A."/>
        </authorList>
    </citation>
    <scope>NUCLEOTIDE SEQUENCE [LARGE SCALE GENOMIC DNA]</scope>
    <source>
        <strain evidence="7 8">DSM 23973</strain>
    </source>
</reference>
<dbReference type="InterPro" id="IPR006059">
    <property type="entry name" value="SBP"/>
</dbReference>